<evidence type="ECO:0008006" key="8">
    <source>
        <dbReference type="Google" id="ProtNLM"/>
    </source>
</evidence>
<dbReference type="SMART" id="SM00060">
    <property type="entry name" value="FN3"/>
    <property type="match status" value="5"/>
</dbReference>
<feature type="chain" id="PRO_5012289280" description="Protein-tyrosine-phosphatase" evidence="3">
    <location>
        <begin position="29"/>
        <end position="2452"/>
    </location>
</feature>
<feature type="compositionally biased region" description="Low complexity" evidence="2">
    <location>
        <begin position="2413"/>
        <end position="2425"/>
    </location>
</feature>
<feature type="domain" description="Ig-like" evidence="4">
    <location>
        <begin position="1586"/>
        <end position="1671"/>
    </location>
</feature>
<dbReference type="Proteomes" id="UP000215902">
    <property type="component" value="Unassembled WGS sequence"/>
</dbReference>
<evidence type="ECO:0000256" key="3">
    <source>
        <dbReference type="SAM" id="SignalP"/>
    </source>
</evidence>
<feature type="domain" description="Fibronectin type-III" evidence="5">
    <location>
        <begin position="1678"/>
        <end position="1785"/>
    </location>
</feature>
<dbReference type="SUPFAM" id="SSF48726">
    <property type="entry name" value="Immunoglobulin"/>
    <property type="match status" value="4"/>
</dbReference>
<organism evidence="6 7">
    <name type="scientific">Macrostomum lignano</name>
    <dbReference type="NCBI Taxonomy" id="282301"/>
    <lineage>
        <taxon>Eukaryota</taxon>
        <taxon>Metazoa</taxon>
        <taxon>Spiralia</taxon>
        <taxon>Lophotrochozoa</taxon>
        <taxon>Platyhelminthes</taxon>
        <taxon>Rhabditophora</taxon>
        <taxon>Macrostomorpha</taxon>
        <taxon>Macrostomida</taxon>
        <taxon>Macrostomidae</taxon>
        <taxon>Macrostomum</taxon>
    </lineage>
</organism>
<dbReference type="InterPro" id="IPR036116">
    <property type="entry name" value="FN3_sf"/>
</dbReference>
<protein>
    <recommendedName>
        <fullName evidence="8">Protein-tyrosine-phosphatase</fullName>
    </recommendedName>
</protein>
<dbReference type="InterPro" id="IPR050964">
    <property type="entry name" value="Striated_Muscle_Regulatory"/>
</dbReference>
<feature type="compositionally biased region" description="Basic and acidic residues" evidence="2">
    <location>
        <begin position="2426"/>
        <end position="2435"/>
    </location>
</feature>
<dbReference type="PANTHER" id="PTHR13817">
    <property type="entry name" value="TITIN"/>
    <property type="match status" value="1"/>
</dbReference>
<evidence type="ECO:0000259" key="5">
    <source>
        <dbReference type="PROSITE" id="PS50853"/>
    </source>
</evidence>
<feature type="signal peptide" evidence="3">
    <location>
        <begin position="1"/>
        <end position="28"/>
    </location>
</feature>
<keyword evidence="7" id="KW-1185">Reference proteome</keyword>
<dbReference type="PANTHER" id="PTHR13817:SF166">
    <property type="entry name" value="NEURONAL IGCAM-RELATED"/>
    <property type="match status" value="1"/>
</dbReference>
<reference evidence="6 7" key="1">
    <citation type="submission" date="2017-06" db="EMBL/GenBank/DDBJ databases">
        <title>A platform for efficient transgenesis in Macrostomum lignano, a flatworm model organism for stem cell research.</title>
        <authorList>
            <person name="Berezikov E."/>
        </authorList>
    </citation>
    <scope>NUCLEOTIDE SEQUENCE [LARGE SCALE GENOMIC DNA]</scope>
    <source>
        <strain evidence="6">DV1</strain>
        <tissue evidence="6">Whole organism</tissue>
    </source>
</reference>
<feature type="compositionally biased region" description="Gly residues" evidence="2">
    <location>
        <begin position="2088"/>
        <end position="2098"/>
    </location>
</feature>
<feature type="compositionally biased region" description="Polar residues" evidence="2">
    <location>
        <begin position="2198"/>
        <end position="2215"/>
    </location>
</feature>
<sequence length="2452" mass="268874">MPQHWSCTSWKLSIQICALGLLLLLGRSATLVIQDIPDSSSDKDPVSPVFSQQPPAQFLVSSTTSDTIVSCRAQSTKPPTSSGSSISTSGTPVNIRWRFEKLEYNLHDGGKPRVVDSDYVGAGDTSSMFNDRGDGSVAILAAAEDADFLAASSRLPKYRLFCEAAVAGPDGRETVVHSSKMLVKKVTNLRYVQAQTLCHSAPRGGVVICKTQTSPDLTDYFNVTHYRFNSTDRTATQLNYSFFQTKYAIFENGYNSLHILHVDEKDVKFRYSAEVSLTEGGRTVFTAKSMPTPIQLLPTSSSFEKPTTVRNVRTAHEIRSGLVVLLPCYLKGAGGELGAGRKYSWRKNGLPLRVSEIPYSEQTFAFVREDVGSLRIRDPRRSDAGVYTCSFGDTLLENVTLDLYSRISVRTPASPLIVDFGGNVSLACDVQGWPIDSISWLHNGRPVEVDGTRIRVTRARESLERGHSVLTIANATLKDQGPYQCFAERFLRPSAQKVPYDSAQSTTEVIINKMPPHLVDQQPPERYIPVSLPGTDGGPVSASGSFSCRFTAAPLPRIRITLDGSRSKFDEFESLSARAFTRQTSASTRRMDVTVNFSPTLPEHTGRLMVEARNDFGVATCEFHLFAVASPSLIIRPFEQKTQYAIRDKNFSMDCNVLGGLHSGVDLAALSSRYPGLRVTTYDLRWEMRSEGGAVLKLPTNHRTSVDDAEHPDRLRITDVESIDAGQYTCTATVKQSGVAGSSLGPSTSPSQSTKLEVVNGIRPNTFSDQLDLESGIKISDVCKPVNTPDGPWYAWWEFVSSRNGSQRILEPCLMDMYSPCSQRLVTYQTISSGIDSSDCPISNRFVEARVPQFLLSDPSKRNTEAKIDIGYTDDKPFEGVFICHLVSCHDAASSVKRVKYKKEYIFKPGHPPNNKEVVLGTSVSVGCQLTEAGPDMPGLLWYSGSKLIRERQVPRYNSLNGTSARVFQFDNGTLRIAEIRPEDRHFLCATDLPDTSKLRSTTFNPSIRYPAQVLPFESSRLELHVGSNHSIPCVVKGDKPYNVSWVARYEGDNNIACLLMPSDRPHYSSYGYQTSRCSPGFVYDHNDPTTSMYRPPATIAVTEAGVLELKNVNRGVHGRYICRARNRYNSQRDASADQWPSEQQLDVVVIQRPGQVQNFVTTDHDQNSATLQWEAPASNGHKEIVRYAIAYLEPTGRLAVQNLSVDQKSYTFKGLQPGTEYIFNITAVNSVGPGPEASCRVVTKERAPSGPVQDLTVIAEGASALRLTWQPPELLKRNGRMTNYSVTVWPVSATAGADDCELAGSDAKVQFRCPGTAAFIGPRSDSRPGGGAAGSLGSAICFSEHNPLKAFTEYQVRVTPLNAVGAGPPNCVRVRTLESTPRSPPASPRCEAKSNSQVLVSWRAPDPSSVNGIAKDYQIQYMPAQDAIEQNETLAKEETSEGSEHLISGLQMYTNYSFTVTVANSKGRSAPTSRIFCRTLSAPPDPPLDVRAYGVNATHAVLAWRQTEAPNGRLKGYKIKYTCSDKTASEIDHPLPAGGPVSHYEHQLIGGLSVNAQCEFSVAAENDNFLGRYSRRELLFVSETPRLQVVSFRQDFLVTQSARLVLDCYIVGQGNTSPRWTMPTVDSPRTERLPNGSLVITGLRNIGGPHRYKCSDTDDTSSVTYNVQVATVQNLPVPQTPRLLPGQRTNSSLEVIWRPMGIGSRDSASIPVAAGDSLIAGYNLNYVNLYSGAEDTRTVSARNRSYLVDPVQCGAAMKFRIRAVNGFDLKSPYTEYMEMRTLGSRPVLRSGAGPIAQILANRIGIEFNFTDILPGDGCHAYKYLVYLNSLPLENGFERGILQPTAVATRDSLENGCCLKVLDSNLLTGLARRGVSAEGRLLHFAVVAHNAAGNLTIQSSLKLTGLLLRGIDGRGEVGHAGTSGAKESSRSQPNLPNGMPSSGGISGWQNWPYILAAGVLALLLVCLFAVCTTVLYRQHKQHSPGIPVDQLQQQPPHHLLPPHQQHLLLQQQQQYRSNYHQQYQQQQHLLLQHEKGIRAPQVLVGKPPAAVPYEDDEDDRESVDSKGNIRAYATFDADGATKPVRNGPGAGGGGGGGSKPPKQILQQQQQQLPPYENESSTLAGGGPYAKGGPQLHPSGHHQHPALGLGVRASHMSSATTLSSNHEELVDAYRTQQLLQQLAPMHHPLPAHTAEYEENSGSSETTDPGIRNFTNLPPNPNELRNATCEVPLYQQDDPRSRQPQPPMLGRHRRQPSMAESEQTYESIDDVMQRSLTLSGGLMPKSRNGTLPSVPQQQQQQQQQQQFRRSFKNNNNNNGRQQPQQQRRVPPSEADSYGTGVYEATDSAYNYGTQPGPRHRLAGGGAGGSSIYNSYRPSQRLYWPERQQQPAVAMPATREDVEDEVQQLLGGNRLPADAAAGPQQQRAADADDGRDSADSTEDDPTYDTRNVTFV</sequence>
<dbReference type="InterPro" id="IPR003598">
    <property type="entry name" value="Ig_sub2"/>
</dbReference>
<feature type="region of interest" description="Disordered" evidence="2">
    <location>
        <begin position="2383"/>
        <end position="2452"/>
    </location>
</feature>
<dbReference type="InterPro" id="IPR003961">
    <property type="entry name" value="FN3_dom"/>
</dbReference>
<dbReference type="SMART" id="SM00408">
    <property type="entry name" value="IGc2"/>
    <property type="match status" value="4"/>
</dbReference>
<dbReference type="CDD" id="cd00063">
    <property type="entry name" value="FN3"/>
    <property type="match status" value="4"/>
</dbReference>
<dbReference type="InterPro" id="IPR036179">
    <property type="entry name" value="Ig-like_dom_sf"/>
</dbReference>
<feature type="domain" description="Fibronectin type-III" evidence="5">
    <location>
        <begin position="1153"/>
        <end position="1248"/>
    </location>
</feature>
<feature type="region of interest" description="Disordered" evidence="2">
    <location>
        <begin position="1918"/>
        <end position="1941"/>
    </location>
</feature>
<dbReference type="Pfam" id="PF00041">
    <property type="entry name" value="fn3"/>
    <property type="match status" value="3"/>
</dbReference>
<gene>
    <name evidence="6" type="ORF">BOX15_Mlig021984g4</name>
</gene>
<feature type="domain" description="Fibronectin type-III" evidence="5">
    <location>
        <begin position="1252"/>
        <end position="1348"/>
    </location>
</feature>
<feature type="compositionally biased region" description="Low complexity" evidence="2">
    <location>
        <begin position="2099"/>
        <end position="2114"/>
    </location>
</feature>
<evidence type="ECO:0000256" key="2">
    <source>
        <dbReference type="SAM" id="MobiDB-lite"/>
    </source>
</evidence>
<dbReference type="SMART" id="SM00409">
    <property type="entry name" value="IG"/>
    <property type="match status" value="6"/>
</dbReference>
<proteinExistence type="predicted"/>
<feature type="domain" description="Ig-like" evidence="4">
    <location>
        <begin position="405"/>
        <end position="512"/>
    </location>
</feature>
<dbReference type="Gene3D" id="2.60.40.10">
    <property type="entry name" value="Immunoglobulins"/>
    <property type="match status" value="8"/>
</dbReference>
<comment type="caution">
    <text evidence="6">The sequence shown here is derived from an EMBL/GenBank/DDBJ whole genome shotgun (WGS) entry which is preliminary data.</text>
</comment>
<accession>A0A267FJ75</accession>
<dbReference type="Pfam" id="PF13927">
    <property type="entry name" value="Ig_3"/>
    <property type="match status" value="1"/>
</dbReference>
<feature type="domain" description="Ig-like" evidence="4">
    <location>
        <begin position="306"/>
        <end position="400"/>
    </location>
</feature>
<name>A0A267FJ75_9PLAT</name>
<feature type="compositionally biased region" description="Low complexity" evidence="2">
    <location>
        <begin position="2294"/>
        <end position="2326"/>
    </location>
</feature>
<evidence type="ECO:0000256" key="1">
    <source>
        <dbReference type="ARBA" id="ARBA00022737"/>
    </source>
</evidence>
<feature type="domain" description="Fibronectin type-III" evidence="5">
    <location>
        <begin position="1385"/>
        <end position="1483"/>
    </location>
</feature>
<feature type="domain" description="Ig-like" evidence="4">
    <location>
        <begin position="1006"/>
        <end position="1136"/>
    </location>
</feature>
<dbReference type="InterPro" id="IPR007110">
    <property type="entry name" value="Ig-like_dom"/>
</dbReference>
<dbReference type="PROSITE" id="PS50835">
    <property type="entry name" value="IG_LIKE"/>
    <property type="match status" value="5"/>
</dbReference>
<feature type="domain" description="Ig-like" evidence="4">
    <location>
        <begin position="631"/>
        <end position="740"/>
    </location>
</feature>
<keyword evidence="3" id="KW-0732">Signal</keyword>
<evidence type="ECO:0000259" key="4">
    <source>
        <dbReference type="PROSITE" id="PS50835"/>
    </source>
</evidence>
<feature type="region of interest" description="Disordered" evidence="2">
    <location>
        <begin position="2193"/>
        <end position="2263"/>
    </location>
</feature>
<dbReference type="OrthoDB" id="6158926at2759"/>
<dbReference type="InterPro" id="IPR013783">
    <property type="entry name" value="Ig-like_fold"/>
</dbReference>
<dbReference type="PROSITE" id="PS50853">
    <property type="entry name" value="FN3"/>
    <property type="match status" value="5"/>
</dbReference>
<feature type="domain" description="Fibronectin type-III" evidence="5">
    <location>
        <begin position="1487"/>
        <end position="1588"/>
    </location>
</feature>
<dbReference type="STRING" id="282301.A0A267FJ75"/>
<feature type="region of interest" description="Disordered" evidence="2">
    <location>
        <begin position="2042"/>
        <end position="2146"/>
    </location>
</feature>
<dbReference type="CDD" id="cd00096">
    <property type="entry name" value="Ig"/>
    <property type="match status" value="1"/>
</dbReference>
<feature type="region of interest" description="Disordered" evidence="2">
    <location>
        <begin position="2277"/>
        <end position="2337"/>
    </location>
</feature>
<evidence type="ECO:0000313" key="6">
    <source>
        <dbReference type="EMBL" id="PAA73850.1"/>
    </source>
</evidence>
<dbReference type="SUPFAM" id="SSF49265">
    <property type="entry name" value="Fibronectin type III"/>
    <property type="match status" value="4"/>
</dbReference>
<keyword evidence="1" id="KW-0677">Repeat</keyword>
<dbReference type="EMBL" id="NIVC01000990">
    <property type="protein sequence ID" value="PAA73850.1"/>
    <property type="molecule type" value="Genomic_DNA"/>
</dbReference>
<evidence type="ECO:0000313" key="7">
    <source>
        <dbReference type="Proteomes" id="UP000215902"/>
    </source>
</evidence>
<dbReference type="InterPro" id="IPR003599">
    <property type="entry name" value="Ig_sub"/>
</dbReference>